<gene>
    <name evidence="1" type="ORF">SSIM_05130</name>
</gene>
<keyword evidence="2" id="KW-1185">Reference proteome</keyword>
<name>A0ABN0PD76_STASI</name>
<proteinExistence type="predicted"/>
<reference evidence="1 2" key="1">
    <citation type="journal article" date="2013" name="Genome Announc.">
        <title>Draft Genome Sequence of Staphylococcus simulans UMC-CNS-990, Isolated from a Case of Chronic Bovine Mastitis.</title>
        <authorList>
            <person name="Calcutt M.J."/>
            <person name="Foecking M.F."/>
            <person name="Hsieh H.Y."/>
            <person name="Perry J."/>
            <person name="Stewart G.C."/>
            <person name="Middleton J.R."/>
        </authorList>
    </citation>
    <scope>NUCLEOTIDE SEQUENCE [LARGE SCALE GENOMIC DNA]</scope>
    <source>
        <strain evidence="1 2">UMC-CNS-990</strain>
    </source>
</reference>
<protein>
    <recommendedName>
        <fullName evidence="3">Phage protein</fullName>
    </recommendedName>
</protein>
<evidence type="ECO:0008006" key="3">
    <source>
        <dbReference type="Google" id="ProtNLM"/>
    </source>
</evidence>
<comment type="caution">
    <text evidence="1">The sequence shown here is derived from an EMBL/GenBank/DDBJ whole genome shotgun (WGS) entry which is preliminary data.</text>
</comment>
<evidence type="ECO:0000313" key="1">
    <source>
        <dbReference type="EMBL" id="ERS93582.1"/>
    </source>
</evidence>
<dbReference type="EMBL" id="AXDY01000004">
    <property type="protein sequence ID" value="ERS93582.1"/>
    <property type="molecule type" value="Genomic_DNA"/>
</dbReference>
<dbReference type="Proteomes" id="UP000017131">
    <property type="component" value="Unassembled WGS sequence"/>
</dbReference>
<organism evidence="1 2">
    <name type="scientific">Staphylococcus simulans UMC-CNS-990</name>
    <dbReference type="NCBI Taxonomy" id="1405498"/>
    <lineage>
        <taxon>Bacteria</taxon>
        <taxon>Bacillati</taxon>
        <taxon>Bacillota</taxon>
        <taxon>Bacilli</taxon>
        <taxon>Bacillales</taxon>
        <taxon>Staphylococcaceae</taxon>
        <taxon>Staphylococcus</taxon>
    </lineage>
</organism>
<evidence type="ECO:0000313" key="2">
    <source>
        <dbReference type="Proteomes" id="UP000017131"/>
    </source>
</evidence>
<dbReference type="RefSeq" id="WP_023015339.1">
    <property type="nucleotide sequence ID" value="NZ_AXDY01000004.1"/>
</dbReference>
<accession>A0ABN0PD76</accession>
<sequence length="211" mass="24513">MNNTYDVLFTNTQYKEAVNAMNAFLKETANLIKQGYRIDVVDEKQKGKVAELQERFKQIGASMLEQKKQQLQQIEDKYNTTVENPEKEVIKRQDFQARLGLVTDEEVLEDIKSLALDDADVFTVQEYNKVLNSDRFNDNQRNQVAYKMEELKQSVLYPYEKDEAYNKAAEDYAFINSTGIATTGTPFTEGEYGVEYKSVADRYEEVFRNNK</sequence>